<sequence>MNNSVIIALVLLYLSIYLKRRSTKRLPLPPGPPADPLIGHLRLMPPENHELTFHEWSKKYGDVIHLRVLGRDIIVLNSVQAATDLFDKRGGLYSDRPDFIIYLGMGWDPDLAFLPYGPRFRKHRKLLQSYFTQTAGVKFQPIQQRNARILARGFVEDKRTYSQLIGRFTTAIVMSIAYGQQIDSDDDEYLRMAQESGYSITNGGPPGGTMVDFFPILQHFPSWFPGTYYYNFAQERRWSIDDLYNRPYEHVKEQAAQGSARPSFLLQQLEAVAGSTLTDEEISDIKGSAAVIFGAGAETTWTSLETFLLALLHYPEVQKKGQDEIDRVVGSDRLPTFDDYDALPYVGCVTQEILRWHPTVPIGLPHRSTEDDIYKGMFIPKGSVVFANALGMALDENIYAEPTKFNPDRFLPKSEGGNEEPYLGAAFGFGRSRICPGRHLATASIWIAVATLFATVDISKAKDENGDEILPEIHFQTGLTRRVNIRRLTIQWSKLYAVARSSSHAPLHLGQRRRYNPFQALVLKTPPKSGPPICCLKSQKNSDLLDDDVLLLSFEEWKAKQAELQARESGGARIEGRNESGRTNGDDNQNGSGNNETDGAHASAPASNYQDWDAGYVEEQSPHFRVPLTDRFNYASLDCSARIHLTHRSAKSASSILSSKRDKYMLSPCREGKQFVIVELCEDIRIDTVQMANYEFFSGVFKDFEVSVAKTYNPDSWVDAGRYRAKNIRGVQSFHPPRSLRDFYRFIRIDFHSHYGNEYYCPISLLRVYGLTHLEQWKWDMWEAESKAKKASPSDRAIEVVAIPKQVQYAEPVVAVIAEKQPVAETASGVSTVSLSSSSIASDTILPSMPAKEAPSNSLSFESSSTVTPVTHSAPATNTHEINDNQATGSPPPHHSTDTYISSQTTSQATIVTPSSEASSHSANQSPINRTESPSSPISSTTTPHATSILPSDDSSVNTNSSVISTPASVTSLSTTIVASTLVKPTAQSSSTVSVQHAPPPPPPPPPSPSHGSPFAAGNGESIYRVIMNRLMALETNHTLYARYVEDQIGGISEVLRRLSEDVGRLDGIGKGQAQMFSRTVKEWEKYRNRADNQYVELMHRVNYLADEVMLEKRLGIAQLCLLLAVLVFMGLTRGSRMSEGDLQSLLAQRIADRDRRERDREQMIGRLPNAGRVREWGRRHLSSISGDWVNRFARSQSRGSDDVQTLGEAEKENIAPAQLKDSKHGLVEFPSLSRKPPNHTKRRIAAKPRSRTPSLRTPLSASRYYLNPTHLSSGGSPTTHRAANVEVSAASMIQKAYSQGHMGGIPTTASWSGVVGREVIPRSSVKRWARSAHLHEVKISRRHGRSRTSSDARGEPRVGKAGGDSNQAADGSEEEIGAERQIDDVFTSPPSSMKGNGYLSALERGPLYGRHAPHSLSVYPGPSLVRRRPAGAEGESDWVDTDATESLEGGSEFGSL</sequence>
<gene>
    <name evidence="1" type="ORF">CCMSSC00406_0008369</name>
</gene>
<proteinExistence type="predicted"/>
<organism evidence="1 2">
    <name type="scientific">Pleurotus cornucopiae</name>
    <name type="common">Cornucopia mushroom</name>
    <dbReference type="NCBI Taxonomy" id="5321"/>
    <lineage>
        <taxon>Eukaryota</taxon>
        <taxon>Fungi</taxon>
        <taxon>Dikarya</taxon>
        <taxon>Basidiomycota</taxon>
        <taxon>Agaricomycotina</taxon>
        <taxon>Agaricomycetes</taxon>
        <taxon>Agaricomycetidae</taxon>
        <taxon>Agaricales</taxon>
        <taxon>Pleurotineae</taxon>
        <taxon>Pleurotaceae</taxon>
        <taxon>Pleurotus</taxon>
    </lineage>
</organism>
<protein>
    <submittedName>
        <fullName evidence="1">Uncharacterized protein</fullName>
    </submittedName>
</protein>
<keyword evidence="2" id="KW-1185">Reference proteome</keyword>
<name>A0ACB7J792_PLECO</name>
<evidence type="ECO:0000313" key="1">
    <source>
        <dbReference type="EMBL" id="KAG9225841.1"/>
    </source>
</evidence>
<reference evidence="1 2" key="1">
    <citation type="journal article" date="2021" name="Appl. Environ. Microbiol.">
        <title>Genetic linkage and physical mapping for an oyster mushroom Pleurotus cornucopiae and QTL analysis for the trait cap color.</title>
        <authorList>
            <person name="Zhang Y."/>
            <person name="Gao W."/>
            <person name="Sonnenberg A."/>
            <person name="Chen Q."/>
            <person name="Zhang J."/>
            <person name="Huang C."/>
        </authorList>
    </citation>
    <scope>NUCLEOTIDE SEQUENCE [LARGE SCALE GENOMIC DNA]</scope>
    <source>
        <strain evidence="1">CCMSSC00406</strain>
    </source>
</reference>
<dbReference type="Proteomes" id="UP000824881">
    <property type="component" value="Unassembled WGS sequence"/>
</dbReference>
<comment type="caution">
    <text evidence="1">The sequence shown here is derived from an EMBL/GenBank/DDBJ whole genome shotgun (WGS) entry which is preliminary data.</text>
</comment>
<evidence type="ECO:0000313" key="2">
    <source>
        <dbReference type="Proteomes" id="UP000824881"/>
    </source>
</evidence>
<dbReference type="EMBL" id="WQMT02000002">
    <property type="protein sequence ID" value="KAG9225841.1"/>
    <property type="molecule type" value="Genomic_DNA"/>
</dbReference>
<accession>A0ACB7J792</accession>